<protein>
    <submittedName>
        <fullName evidence="1">Uncharacterized protein</fullName>
    </submittedName>
</protein>
<dbReference type="AlphaFoldDB" id="A0A5B7E3G1"/>
<evidence type="ECO:0000313" key="2">
    <source>
        <dbReference type="Proteomes" id="UP000324222"/>
    </source>
</evidence>
<sequence length="119" mass="13227">MTNSEKECMAEDTKEDAKLLLLLGATQKRKTKGLKLVTMMASPRLQGGHANRYSDGVNLPLKILNFTAAQLGRACWSLPPYTQSIPPHSEPQHLPVILMWWSCSSRDYGPSRGTAAIRF</sequence>
<accession>A0A5B7E3G1</accession>
<name>A0A5B7E3G1_PORTR</name>
<evidence type="ECO:0000313" key="1">
    <source>
        <dbReference type="EMBL" id="MPC27686.1"/>
    </source>
</evidence>
<dbReference type="Proteomes" id="UP000324222">
    <property type="component" value="Unassembled WGS sequence"/>
</dbReference>
<reference evidence="1 2" key="1">
    <citation type="submission" date="2019-05" db="EMBL/GenBank/DDBJ databases">
        <title>Another draft genome of Portunus trituberculatus and its Hox gene families provides insights of decapod evolution.</title>
        <authorList>
            <person name="Jeong J.-H."/>
            <person name="Song I."/>
            <person name="Kim S."/>
            <person name="Choi T."/>
            <person name="Kim D."/>
            <person name="Ryu S."/>
            <person name="Kim W."/>
        </authorList>
    </citation>
    <scope>NUCLEOTIDE SEQUENCE [LARGE SCALE GENOMIC DNA]</scope>
    <source>
        <tissue evidence="1">Muscle</tissue>
    </source>
</reference>
<gene>
    <name evidence="1" type="ORF">E2C01_020866</name>
</gene>
<proteinExistence type="predicted"/>
<keyword evidence="2" id="KW-1185">Reference proteome</keyword>
<organism evidence="1 2">
    <name type="scientific">Portunus trituberculatus</name>
    <name type="common">Swimming crab</name>
    <name type="synonym">Neptunus trituberculatus</name>
    <dbReference type="NCBI Taxonomy" id="210409"/>
    <lineage>
        <taxon>Eukaryota</taxon>
        <taxon>Metazoa</taxon>
        <taxon>Ecdysozoa</taxon>
        <taxon>Arthropoda</taxon>
        <taxon>Crustacea</taxon>
        <taxon>Multicrustacea</taxon>
        <taxon>Malacostraca</taxon>
        <taxon>Eumalacostraca</taxon>
        <taxon>Eucarida</taxon>
        <taxon>Decapoda</taxon>
        <taxon>Pleocyemata</taxon>
        <taxon>Brachyura</taxon>
        <taxon>Eubrachyura</taxon>
        <taxon>Portunoidea</taxon>
        <taxon>Portunidae</taxon>
        <taxon>Portuninae</taxon>
        <taxon>Portunus</taxon>
    </lineage>
</organism>
<comment type="caution">
    <text evidence="1">The sequence shown here is derived from an EMBL/GenBank/DDBJ whole genome shotgun (WGS) entry which is preliminary data.</text>
</comment>
<dbReference type="EMBL" id="VSRR010001788">
    <property type="protein sequence ID" value="MPC27686.1"/>
    <property type="molecule type" value="Genomic_DNA"/>
</dbReference>